<name>A0AAV5U8S3_9BILA</name>
<dbReference type="AlphaFoldDB" id="A0AAV5U8S3"/>
<reference evidence="1" key="1">
    <citation type="submission" date="2023-10" db="EMBL/GenBank/DDBJ databases">
        <title>Genome assembly of Pristionchus species.</title>
        <authorList>
            <person name="Yoshida K."/>
            <person name="Sommer R.J."/>
        </authorList>
    </citation>
    <scope>NUCLEOTIDE SEQUENCE</scope>
    <source>
        <strain evidence="1">RS0144</strain>
    </source>
</reference>
<proteinExistence type="predicted"/>
<gene>
    <name evidence="1" type="ORF">PENTCL1PPCAC_25131</name>
</gene>
<comment type="caution">
    <text evidence="1">The sequence shown here is derived from an EMBL/GenBank/DDBJ whole genome shotgun (WGS) entry which is preliminary data.</text>
</comment>
<evidence type="ECO:0000313" key="1">
    <source>
        <dbReference type="EMBL" id="GMT02957.1"/>
    </source>
</evidence>
<organism evidence="1 2">
    <name type="scientific">Pristionchus entomophagus</name>
    <dbReference type="NCBI Taxonomy" id="358040"/>
    <lineage>
        <taxon>Eukaryota</taxon>
        <taxon>Metazoa</taxon>
        <taxon>Ecdysozoa</taxon>
        <taxon>Nematoda</taxon>
        <taxon>Chromadorea</taxon>
        <taxon>Rhabditida</taxon>
        <taxon>Rhabditina</taxon>
        <taxon>Diplogasteromorpha</taxon>
        <taxon>Diplogasteroidea</taxon>
        <taxon>Neodiplogasteridae</taxon>
        <taxon>Pristionchus</taxon>
    </lineage>
</organism>
<feature type="non-terminal residue" evidence="1">
    <location>
        <position position="1"/>
    </location>
</feature>
<dbReference type="EMBL" id="BTSX01000006">
    <property type="protein sequence ID" value="GMT02957.1"/>
    <property type="molecule type" value="Genomic_DNA"/>
</dbReference>
<protein>
    <submittedName>
        <fullName evidence="1">Uncharacterized protein</fullName>
    </submittedName>
</protein>
<dbReference type="Proteomes" id="UP001432027">
    <property type="component" value="Unassembled WGS sequence"/>
</dbReference>
<feature type="non-terminal residue" evidence="1">
    <location>
        <position position="69"/>
    </location>
</feature>
<keyword evidence="2" id="KW-1185">Reference proteome</keyword>
<accession>A0AAV5U8S3</accession>
<evidence type="ECO:0000313" key="2">
    <source>
        <dbReference type="Proteomes" id="UP001432027"/>
    </source>
</evidence>
<sequence>RLVIAAALTAVLPRPLHLHRDYGSRIDDDRGGTAISRLLVVLFVIVEQILGRFVGQLHPRPFPPFRSCA</sequence>